<organism evidence="5 7">
    <name type="scientific">Mycobacterium tuberculosis</name>
    <dbReference type="NCBI Taxonomy" id="1773"/>
    <lineage>
        <taxon>Bacteria</taxon>
        <taxon>Bacillati</taxon>
        <taxon>Actinomycetota</taxon>
        <taxon>Actinomycetes</taxon>
        <taxon>Mycobacteriales</taxon>
        <taxon>Mycobacteriaceae</taxon>
        <taxon>Mycobacterium</taxon>
        <taxon>Mycobacterium tuberculosis complex</taxon>
    </lineage>
</organism>
<accession>A0A0T7PIZ0</accession>
<dbReference type="Proteomes" id="UP000038802">
    <property type="component" value="Unassembled WGS sequence"/>
</dbReference>
<dbReference type="Proteomes" id="UP000039021">
    <property type="component" value="Unassembled WGS sequence"/>
</dbReference>
<dbReference type="AlphaFoldDB" id="A0A0T7PIZ0"/>
<protein>
    <submittedName>
        <fullName evidence="5">Uncharacterized protein</fullName>
    </submittedName>
</protein>
<reference evidence="6" key="1">
    <citation type="submission" date="2015-03" db="EMBL/GenBank/DDBJ databases">
        <authorList>
            <consortium name="Pathogen Informatics"/>
            <person name="Murphy D."/>
        </authorList>
    </citation>
    <scope>NUCLEOTIDE SEQUENCE</scope>
    <source>
        <strain evidence="6">N09902308</strain>
    </source>
</reference>
<evidence type="ECO:0000313" key="7">
    <source>
        <dbReference type="Proteomes" id="UP000038802"/>
    </source>
</evidence>
<evidence type="ECO:0000313" key="10">
    <source>
        <dbReference type="Proteomes" id="UP000045842"/>
    </source>
</evidence>
<dbReference type="Proteomes" id="UP000039217">
    <property type="component" value="Unassembled WGS sequence"/>
</dbReference>
<dbReference type="EMBL" id="CFOH01000662">
    <property type="protein sequence ID" value="CFE64892.1"/>
    <property type="molecule type" value="Genomic_DNA"/>
</dbReference>
<dbReference type="EMBL" id="CGCX01001262">
    <property type="protein sequence ID" value="CFR91697.1"/>
    <property type="molecule type" value="Genomic_DNA"/>
</dbReference>
<evidence type="ECO:0000313" key="6">
    <source>
        <dbReference type="EMBL" id="COY27945.1"/>
    </source>
</evidence>
<reference evidence="5" key="2">
    <citation type="submission" date="2015-03" db="EMBL/GenBank/DDBJ databases">
        <authorList>
            <person name="Murphy D."/>
        </authorList>
    </citation>
    <scope>NUCLEOTIDE SEQUENCE [LARGE SCALE GENOMIC DNA]</scope>
    <source>
        <strain evidence="5">K00500041</strain>
    </source>
</reference>
<evidence type="ECO:0000313" key="4">
    <source>
        <dbReference type="EMBL" id="COV39885.1"/>
    </source>
</evidence>
<dbReference type="EMBL" id="CSAE01000334">
    <property type="protein sequence ID" value="COW12170.1"/>
    <property type="molecule type" value="Genomic_DNA"/>
</dbReference>
<dbReference type="Proteomes" id="UP000045842">
    <property type="component" value="Unassembled WGS sequence"/>
</dbReference>
<reference evidence="7 8" key="3">
    <citation type="submission" date="2015-03" db="EMBL/GenBank/DDBJ databases">
        <authorList>
            <consortium name="Pathogen Informatics"/>
        </authorList>
    </citation>
    <scope>NUCLEOTIDE SEQUENCE [LARGE SCALE GENOMIC DNA]</scope>
    <source>
        <strain evidence="2 11">C09601061</strain>
        <strain evidence="3 9">D00501624</strain>
        <strain evidence="4 10">G09801536</strain>
        <strain evidence="1 12">H09601792</strain>
        <strain evidence="7">K00500041</strain>
        <strain evidence="8">N09902308</strain>
    </source>
</reference>
<dbReference type="Proteomes" id="UP000046947">
    <property type="component" value="Unassembled WGS sequence"/>
</dbReference>
<evidence type="ECO:0000313" key="5">
    <source>
        <dbReference type="EMBL" id="COW12170.1"/>
    </source>
</evidence>
<sequence length="141" mass="14850">MKPVSRSAASTVSRCACSTVGAAGSALLSKAMPSRSPAWEPWSTSLVLNWLPAGRMDEFTTERSFSAELASTNSWVNETVAVTAPPACPTIFDTAAISSSWASGVRKMTTDLPTSASCTIRLPTWISKLSAALSFSRSASR</sequence>
<name>A0A0T7PIZ0_MYCTX</name>
<dbReference type="EMBL" id="CSBK01001071">
    <property type="protein sequence ID" value="COY27945.1"/>
    <property type="molecule type" value="Genomic_DNA"/>
</dbReference>
<dbReference type="EMBL" id="CSAD01000205">
    <property type="protein sequence ID" value="COV39885.1"/>
    <property type="molecule type" value="Genomic_DNA"/>
</dbReference>
<evidence type="ECO:0000313" key="11">
    <source>
        <dbReference type="Proteomes" id="UP000046680"/>
    </source>
</evidence>
<evidence type="ECO:0000313" key="9">
    <source>
        <dbReference type="Proteomes" id="UP000039217"/>
    </source>
</evidence>
<dbReference type="Proteomes" id="UP000046680">
    <property type="component" value="Unassembled WGS sequence"/>
</dbReference>
<dbReference type="EMBL" id="CQQC01001230">
    <property type="protein sequence ID" value="CNV76192.1"/>
    <property type="molecule type" value="Genomic_DNA"/>
</dbReference>
<evidence type="ECO:0000313" key="1">
    <source>
        <dbReference type="EMBL" id="CFE64892.1"/>
    </source>
</evidence>
<evidence type="ECO:0000313" key="3">
    <source>
        <dbReference type="EMBL" id="CNV76192.1"/>
    </source>
</evidence>
<proteinExistence type="predicted"/>
<evidence type="ECO:0000313" key="2">
    <source>
        <dbReference type="EMBL" id="CFR91697.1"/>
    </source>
</evidence>
<evidence type="ECO:0000313" key="12">
    <source>
        <dbReference type="Proteomes" id="UP000046947"/>
    </source>
</evidence>
<evidence type="ECO:0000313" key="8">
    <source>
        <dbReference type="Proteomes" id="UP000039021"/>
    </source>
</evidence>
<gene>
    <name evidence="2" type="ORF">ERS007657_02934</name>
    <name evidence="3" type="ORF">ERS007661_03044</name>
    <name evidence="4" type="ORF">ERS007679_01764</name>
    <name evidence="1" type="ORF">ERS007688_03223</name>
    <name evidence="5" type="ORF">ERS007703_02817</name>
    <name evidence="6" type="ORF">ERS007739_02366</name>
</gene>